<feature type="transmembrane region" description="Helical" evidence="11">
    <location>
        <begin position="7"/>
        <end position="29"/>
    </location>
</feature>
<feature type="coiled-coil region" evidence="10">
    <location>
        <begin position="421"/>
        <end position="483"/>
    </location>
</feature>
<dbReference type="InterPro" id="IPR004089">
    <property type="entry name" value="MCPsignal_dom"/>
</dbReference>
<feature type="domain" description="Methyl-accepting transducer" evidence="12">
    <location>
        <begin position="385"/>
        <end position="621"/>
    </location>
</feature>
<evidence type="ECO:0000313" key="14">
    <source>
        <dbReference type="EMBL" id="PWJ89601.1"/>
    </source>
</evidence>
<evidence type="ECO:0000256" key="4">
    <source>
        <dbReference type="ARBA" id="ARBA00022692"/>
    </source>
</evidence>
<reference evidence="14 15" key="1">
    <citation type="submission" date="2018-05" db="EMBL/GenBank/DDBJ databases">
        <title>Genomic Encyclopedia of Type Strains, Phase IV (KMG-IV): sequencing the most valuable type-strain genomes for metagenomic binning, comparative biology and taxonomic classification.</title>
        <authorList>
            <person name="Goeker M."/>
        </authorList>
    </citation>
    <scope>NUCLEOTIDE SEQUENCE [LARGE SCALE GENOMIC DNA]</scope>
    <source>
        <strain evidence="14 15">DSM 24906</strain>
    </source>
</reference>
<keyword evidence="2" id="KW-1003">Cell membrane</keyword>
<dbReference type="PROSITE" id="PS50111">
    <property type="entry name" value="CHEMOTAXIS_TRANSDUC_2"/>
    <property type="match status" value="1"/>
</dbReference>
<dbReference type="CDD" id="cd06225">
    <property type="entry name" value="HAMP"/>
    <property type="match status" value="1"/>
</dbReference>
<keyword evidence="5 11" id="KW-1133">Transmembrane helix</keyword>
<dbReference type="CDD" id="cd12913">
    <property type="entry name" value="PDC1_MCP_like"/>
    <property type="match status" value="1"/>
</dbReference>
<dbReference type="GO" id="GO:0007165">
    <property type="term" value="P:signal transduction"/>
    <property type="evidence" value="ECO:0007669"/>
    <property type="project" value="UniProtKB-KW"/>
</dbReference>
<dbReference type="Pfam" id="PF00015">
    <property type="entry name" value="MCPsignal"/>
    <property type="match status" value="1"/>
</dbReference>
<dbReference type="Gene3D" id="3.30.450.20">
    <property type="entry name" value="PAS domain"/>
    <property type="match status" value="1"/>
</dbReference>
<dbReference type="SMART" id="SM00283">
    <property type="entry name" value="MA"/>
    <property type="match status" value="1"/>
</dbReference>
<feature type="transmembrane region" description="Helical" evidence="11">
    <location>
        <begin position="286"/>
        <end position="309"/>
    </location>
</feature>
<evidence type="ECO:0000256" key="3">
    <source>
        <dbReference type="ARBA" id="ARBA00022500"/>
    </source>
</evidence>
<evidence type="ECO:0000256" key="9">
    <source>
        <dbReference type="PROSITE-ProRule" id="PRU00284"/>
    </source>
</evidence>
<evidence type="ECO:0000256" key="7">
    <source>
        <dbReference type="ARBA" id="ARBA00023224"/>
    </source>
</evidence>
<evidence type="ECO:0000259" key="13">
    <source>
        <dbReference type="PROSITE" id="PS50885"/>
    </source>
</evidence>
<dbReference type="GO" id="GO:0005886">
    <property type="term" value="C:plasma membrane"/>
    <property type="evidence" value="ECO:0007669"/>
    <property type="project" value="UniProtKB-SubCell"/>
</dbReference>
<dbReference type="InterPro" id="IPR003660">
    <property type="entry name" value="HAMP_dom"/>
</dbReference>
<keyword evidence="3" id="KW-0145">Chemotaxis</keyword>
<keyword evidence="7 9" id="KW-0807">Transducer</keyword>
<dbReference type="GO" id="GO:0006935">
    <property type="term" value="P:chemotaxis"/>
    <property type="evidence" value="ECO:0007669"/>
    <property type="project" value="UniProtKB-KW"/>
</dbReference>
<evidence type="ECO:0000259" key="12">
    <source>
        <dbReference type="PROSITE" id="PS50111"/>
    </source>
</evidence>
<dbReference type="Gene3D" id="6.10.340.10">
    <property type="match status" value="1"/>
</dbReference>
<accession>A0AA45C5R9</accession>
<keyword evidence="15" id="KW-1185">Reference proteome</keyword>
<evidence type="ECO:0000256" key="10">
    <source>
        <dbReference type="SAM" id="Coils"/>
    </source>
</evidence>
<dbReference type="CDD" id="cd12912">
    <property type="entry name" value="PDC2_MCP_like"/>
    <property type="match status" value="1"/>
</dbReference>
<evidence type="ECO:0000256" key="2">
    <source>
        <dbReference type="ARBA" id="ARBA00022475"/>
    </source>
</evidence>
<gene>
    <name evidence="14" type="ORF">C7380_1144</name>
</gene>
<dbReference type="PANTHER" id="PTHR32089">
    <property type="entry name" value="METHYL-ACCEPTING CHEMOTAXIS PROTEIN MCPB"/>
    <property type="match status" value="1"/>
</dbReference>
<dbReference type="InterPro" id="IPR033479">
    <property type="entry name" value="dCache_1"/>
</dbReference>
<name>A0AA45C5R9_9BACT</name>
<keyword evidence="10" id="KW-0175">Coiled coil</keyword>
<comment type="caution">
    <text evidence="14">The sequence shown here is derived from an EMBL/GenBank/DDBJ whole genome shotgun (WGS) entry which is preliminary data.</text>
</comment>
<dbReference type="AlphaFoldDB" id="A0AA45C5R9"/>
<feature type="coiled-coil region" evidence="10">
    <location>
        <begin position="529"/>
        <end position="588"/>
    </location>
</feature>
<keyword evidence="4 11" id="KW-0812">Transmembrane</keyword>
<protein>
    <submittedName>
        <fullName evidence="14">Methyl-accepting chemotaxis sensory transducer with Cache sensor</fullName>
    </submittedName>
</protein>
<dbReference type="Gene3D" id="1.10.287.950">
    <property type="entry name" value="Methyl-accepting chemotaxis protein"/>
    <property type="match status" value="1"/>
</dbReference>
<evidence type="ECO:0000256" key="1">
    <source>
        <dbReference type="ARBA" id="ARBA00004651"/>
    </source>
</evidence>
<dbReference type="EMBL" id="QGGI01000014">
    <property type="protein sequence ID" value="PWJ89601.1"/>
    <property type="molecule type" value="Genomic_DNA"/>
</dbReference>
<dbReference type="PANTHER" id="PTHR32089:SF112">
    <property type="entry name" value="LYSOZYME-LIKE PROTEIN-RELATED"/>
    <property type="match status" value="1"/>
</dbReference>
<proteinExistence type="inferred from homology"/>
<dbReference type="SMART" id="SM00304">
    <property type="entry name" value="HAMP"/>
    <property type="match status" value="2"/>
</dbReference>
<evidence type="ECO:0000313" key="15">
    <source>
        <dbReference type="Proteomes" id="UP000245921"/>
    </source>
</evidence>
<keyword evidence="6 11" id="KW-0472">Membrane</keyword>
<dbReference type="RefSeq" id="WP_109605329.1">
    <property type="nucleotide sequence ID" value="NZ_JAMHJO010000013.1"/>
</dbReference>
<dbReference type="SUPFAM" id="SSF58104">
    <property type="entry name" value="Methyl-accepting chemotaxis protein (MCP) signaling domain"/>
    <property type="match status" value="1"/>
</dbReference>
<comment type="subcellular location">
    <subcellularLocation>
        <location evidence="1">Cell membrane</location>
        <topology evidence="1">Multi-pass membrane protein</topology>
    </subcellularLocation>
</comment>
<dbReference type="Pfam" id="PF00672">
    <property type="entry name" value="HAMP"/>
    <property type="match status" value="1"/>
</dbReference>
<dbReference type="PROSITE" id="PS50885">
    <property type="entry name" value="HAMP"/>
    <property type="match status" value="1"/>
</dbReference>
<dbReference type="PRINTS" id="PR00260">
    <property type="entry name" value="CHEMTRNSDUCR"/>
</dbReference>
<comment type="similarity">
    <text evidence="8">Belongs to the methyl-accepting chemotaxis (MCP) protein family.</text>
</comment>
<organism evidence="14 15">
    <name type="scientific">Oceanotoga teriensis</name>
    <dbReference type="NCBI Taxonomy" id="515440"/>
    <lineage>
        <taxon>Bacteria</taxon>
        <taxon>Thermotogati</taxon>
        <taxon>Thermotogota</taxon>
        <taxon>Thermotogae</taxon>
        <taxon>Petrotogales</taxon>
        <taxon>Petrotogaceae</taxon>
        <taxon>Oceanotoga</taxon>
    </lineage>
</organism>
<evidence type="ECO:0000256" key="5">
    <source>
        <dbReference type="ARBA" id="ARBA00022989"/>
    </source>
</evidence>
<evidence type="ECO:0000256" key="6">
    <source>
        <dbReference type="ARBA" id="ARBA00023136"/>
    </source>
</evidence>
<sequence>MKKISQQILIPTIITIVLMTLTLVIFTLYEGSKAITAEATSRLEHMAETATLDFNSILSEVTLKVDAIEDYIKAEIDTKRLDDDDYMAEFTESIKPFMKNIAISTQGNDSSYIHFDPDYTDKAYNVYYKADKNDYVLQPTTPKENFVESRDDMVWYFVPKKTKTNYFTDPYDWDGTMLITYAKPIIINGRFIAVAGMDFLFDDIKNLVLSEKVYDTGYAYLVNNDNKLIVHKELEGNTSKLAETLKNSKSGYTEDEEKFFGYSTLLNGWKYIISVPKSEVLSGLNILITSLIIISIVSLAVVILIILLITSKIVKPIKEVSIVADRVAENDLTTDVDKKLVNRKDEIGVLAKSFEKMIESLRTIIDNMQDSSKNINDSSADLASVAEETSATAEELSAQVNSITHSAENAAANVEEVNSGVEEVAASAQAISKAAAELNEQSNDTNSSALRGVNSINGISSTVKNAVTKSKKTEEDVKLLEEKSNKIGEIVDAISSITEQTNLLALNAAIEAARAGEAGKGFAVVADEIRKLAEESRKATEEIEAILKEIQSSTKNVNTSTEDTVVTIKEIDDEIKKISDEFNSILEKVQLMRSSIENMSASSEQQSASAEEMSSAMDSVARIVNQISEDLSAASISITNQAEGAQQTSASSEELASLSESFAQLIDKFKLR</sequence>
<dbReference type="InterPro" id="IPR004090">
    <property type="entry name" value="Chemotax_Me-accpt_rcpt"/>
</dbReference>
<dbReference type="CDD" id="cd11386">
    <property type="entry name" value="MCP_signal"/>
    <property type="match status" value="1"/>
</dbReference>
<dbReference type="Proteomes" id="UP000245921">
    <property type="component" value="Unassembled WGS sequence"/>
</dbReference>
<feature type="domain" description="HAMP" evidence="13">
    <location>
        <begin position="311"/>
        <end position="366"/>
    </location>
</feature>
<evidence type="ECO:0000256" key="11">
    <source>
        <dbReference type="SAM" id="Phobius"/>
    </source>
</evidence>
<evidence type="ECO:0000256" key="8">
    <source>
        <dbReference type="ARBA" id="ARBA00029447"/>
    </source>
</evidence>
<dbReference type="GO" id="GO:0004888">
    <property type="term" value="F:transmembrane signaling receptor activity"/>
    <property type="evidence" value="ECO:0007669"/>
    <property type="project" value="InterPro"/>
</dbReference>
<dbReference type="Pfam" id="PF02743">
    <property type="entry name" value="dCache_1"/>
    <property type="match status" value="1"/>
</dbReference>